<dbReference type="HOGENOM" id="CLU_1104499_0_0_1"/>
<dbReference type="PaxDb" id="55529-EKX48331"/>
<protein>
    <submittedName>
        <fullName evidence="2 3">Uncharacterized protein</fullName>
    </submittedName>
</protein>
<reference evidence="4" key="2">
    <citation type="submission" date="2012-11" db="EMBL/GenBank/DDBJ databases">
        <authorList>
            <person name="Kuo A."/>
            <person name="Curtis B.A."/>
            <person name="Tanifuji G."/>
            <person name="Burki F."/>
            <person name="Gruber A."/>
            <person name="Irimia M."/>
            <person name="Maruyama S."/>
            <person name="Arias M.C."/>
            <person name="Ball S.G."/>
            <person name="Gile G.H."/>
            <person name="Hirakawa Y."/>
            <person name="Hopkins J.F."/>
            <person name="Rensing S.A."/>
            <person name="Schmutz J."/>
            <person name="Symeonidi A."/>
            <person name="Elias M."/>
            <person name="Eveleigh R.J."/>
            <person name="Herman E.K."/>
            <person name="Klute M.J."/>
            <person name="Nakayama T."/>
            <person name="Obornik M."/>
            <person name="Reyes-Prieto A."/>
            <person name="Armbrust E.V."/>
            <person name="Aves S.J."/>
            <person name="Beiko R.G."/>
            <person name="Coutinho P."/>
            <person name="Dacks J.B."/>
            <person name="Durnford D.G."/>
            <person name="Fast N.M."/>
            <person name="Green B.R."/>
            <person name="Grisdale C."/>
            <person name="Hempe F."/>
            <person name="Henrissat B."/>
            <person name="Hoppner M.P."/>
            <person name="Ishida K.-I."/>
            <person name="Kim E."/>
            <person name="Koreny L."/>
            <person name="Kroth P.G."/>
            <person name="Liu Y."/>
            <person name="Malik S.-B."/>
            <person name="Maier U.G."/>
            <person name="McRose D."/>
            <person name="Mock T."/>
            <person name="Neilson J.A."/>
            <person name="Onodera N.T."/>
            <person name="Poole A.M."/>
            <person name="Pritham E.J."/>
            <person name="Richards T.A."/>
            <person name="Rocap G."/>
            <person name="Roy S.W."/>
            <person name="Sarai C."/>
            <person name="Schaack S."/>
            <person name="Shirato S."/>
            <person name="Slamovits C.H."/>
            <person name="Spencer D.F."/>
            <person name="Suzuki S."/>
            <person name="Worden A.Z."/>
            <person name="Zauner S."/>
            <person name="Barry K."/>
            <person name="Bell C."/>
            <person name="Bharti A.K."/>
            <person name="Crow J.A."/>
            <person name="Grimwood J."/>
            <person name="Kramer R."/>
            <person name="Lindquist E."/>
            <person name="Lucas S."/>
            <person name="Salamov A."/>
            <person name="McFadden G.I."/>
            <person name="Lane C.E."/>
            <person name="Keeling P.J."/>
            <person name="Gray M.W."/>
            <person name="Grigoriev I.V."/>
            <person name="Archibald J.M."/>
        </authorList>
    </citation>
    <scope>NUCLEOTIDE SEQUENCE</scope>
    <source>
        <strain evidence="4">CCMP2712</strain>
    </source>
</reference>
<dbReference type="RefSeq" id="XP_005835311.1">
    <property type="nucleotide sequence ID" value="XM_005835254.1"/>
</dbReference>
<evidence type="ECO:0000313" key="4">
    <source>
        <dbReference type="Proteomes" id="UP000011087"/>
    </source>
</evidence>
<name>L1JIM7_GUITC</name>
<evidence type="ECO:0000313" key="3">
    <source>
        <dbReference type="EnsemblProtists" id="EKX48331"/>
    </source>
</evidence>
<keyword evidence="4" id="KW-1185">Reference proteome</keyword>
<accession>L1JIM7</accession>
<proteinExistence type="predicted"/>
<dbReference type="GeneID" id="17304918"/>
<gene>
    <name evidence="2" type="ORF">GUITHDRAFT_105938</name>
</gene>
<reference evidence="2 4" key="1">
    <citation type="journal article" date="2012" name="Nature">
        <title>Algal genomes reveal evolutionary mosaicism and the fate of nucleomorphs.</title>
        <authorList>
            <consortium name="DOE Joint Genome Institute"/>
            <person name="Curtis B.A."/>
            <person name="Tanifuji G."/>
            <person name="Burki F."/>
            <person name="Gruber A."/>
            <person name="Irimia M."/>
            <person name="Maruyama S."/>
            <person name="Arias M.C."/>
            <person name="Ball S.G."/>
            <person name="Gile G.H."/>
            <person name="Hirakawa Y."/>
            <person name="Hopkins J.F."/>
            <person name="Kuo A."/>
            <person name="Rensing S.A."/>
            <person name="Schmutz J."/>
            <person name="Symeonidi A."/>
            <person name="Elias M."/>
            <person name="Eveleigh R.J."/>
            <person name="Herman E.K."/>
            <person name="Klute M.J."/>
            <person name="Nakayama T."/>
            <person name="Obornik M."/>
            <person name="Reyes-Prieto A."/>
            <person name="Armbrust E.V."/>
            <person name="Aves S.J."/>
            <person name="Beiko R.G."/>
            <person name="Coutinho P."/>
            <person name="Dacks J.B."/>
            <person name="Durnford D.G."/>
            <person name="Fast N.M."/>
            <person name="Green B.R."/>
            <person name="Grisdale C.J."/>
            <person name="Hempel F."/>
            <person name="Henrissat B."/>
            <person name="Hoppner M.P."/>
            <person name="Ishida K."/>
            <person name="Kim E."/>
            <person name="Koreny L."/>
            <person name="Kroth P.G."/>
            <person name="Liu Y."/>
            <person name="Malik S.B."/>
            <person name="Maier U.G."/>
            <person name="McRose D."/>
            <person name="Mock T."/>
            <person name="Neilson J.A."/>
            <person name="Onodera N.T."/>
            <person name="Poole A.M."/>
            <person name="Pritham E.J."/>
            <person name="Richards T.A."/>
            <person name="Rocap G."/>
            <person name="Roy S.W."/>
            <person name="Sarai C."/>
            <person name="Schaack S."/>
            <person name="Shirato S."/>
            <person name="Slamovits C.H."/>
            <person name="Spencer D.F."/>
            <person name="Suzuki S."/>
            <person name="Worden A.Z."/>
            <person name="Zauner S."/>
            <person name="Barry K."/>
            <person name="Bell C."/>
            <person name="Bharti A.K."/>
            <person name="Crow J.A."/>
            <person name="Grimwood J."/>
            <person name="Kramer R."/>
            <person name="Lindquist E."/>
            <person name="Lucas S."/>
            <person name="Salamov A."/>
            <person name="McFadden G.I."/>
            <person name="Lane C.E."/>
            <person name="Keeling P.J."/>
            <person name="Gray M.W."/>
            <person name="Grigoriev I.V."/>
            <person name="Archibald J.M."/>
        </authorList>
    </citation>
    <scope>NUCLEOTIDE SEQUENCE</scope>
    <source>
        <strain evidence="2 4">CCMP2712</strain>
    </source>
</reference>
<sequence>MLLSKWTWQRLLVSLAFTSLFTNVLFLIMPSEDQRCVAIHSALEEKYKAALRRLDELNASLSEHAEVLRMEREEFEREKEAFQRMHQTQRQGAVEDAPVKLAVGQAVREEANRLPFKEVPDAVEARDGKWEGRTMKTSEILRILHLQGISTYGIVEKSELVDLLERRGMCGKQHGDEGLIGEEAGDWVIQEHKHKRFAEFARTSAKAATGVILCTAVWDATAFLGNPLAVPGLVDNALCGALAGLGLFGTRK</sequence>
<dbReference type="EnsemblProtists" id="EKX48331">
    <property type="protein sequence ID" value="EKX48331"/>
    <property type="gene ID" value="GUITHDRAFT_105938"/>
</dbReference>
<evidence type="ECO:0000313" key="2">
    <source>
        <dbReference type="EMBL" id="EKX48331.1"/>
    </source>
</evidence>
<dbReference type="Proteomes" id="UP000011087">
    <property type="component" value="Unassembled WGS sequence"/>
</dbReference>
<organism evidence="2">
    <name type="scientific">Guillardia theta (strain CCMP2712)</name>
    <name type="common">Cryptophyte</name>
    <dbReference type="NCBI Taxonomy" id="905079"/>
    <lineage>
        <taxon>Eukaryota</taxon>
        <taxon>Cryptophyceae</taxon>
        <taxon>Pyrenomonadales</taxon>
        <taxon>Geminigeraceae</taxon>
        <taxon>Guillardia</taxon>
    </lineage>
</organism>
<keyword evidence="1" id="KW-0175">Coiled coil</keyword>
<dbReference type="AlphaFoldDB" id="L1JIM7"/>
<feature type="coiled-coil region" evidence="1">
    <location>
        <begin position="40"/>
        <end position="85"/>
    </location>
</feature>
<dbReference type="KEGG" id="gtt:GUITHDRAFT_105938"/>
<dbReference type="EMBL" id="JH992986">
    <property type="protein sequence ID" value="EKX48331.1"/>
    <property type="molecule type" value="Genomic_DNA"/>
</dbReference>
<reference evidence="3" key="3">
    <citation type="submission" date="2015-06" db="UniProtKB">
        <authorList>
            <consortium name="EnsemblProtists"/>
        </authorList>
    </citation>
    <scope>IDENTIFICATION</scope>
</reference>
<evidence type="ECO:0000256" key="1">
    <source>
        <dbReference type="SAM" id="Coils"/>
    </source>
</evidence>